<dbReference type="Gene3D" id="3.30.1330.90">
    <property type="entry name" value="D-3-phosphoglycerate dehydrogenase, domain 3"/>
    <property type="match status" value="1"/>
</dbReference>
<comment type="cofactor">
    <cofactor evidence="1">
        <name>[4Fe-4S] cluster</name>
        <dbReference type="ChEBI" id="CHEBI:49883"/>
    </cofactor>
</comment>
<reference evidence="12 13" key="1">
    <citation type="journal article" date="2012" name="Genome Res.">
        <title>Genomic basis of endosymbiont-conferred protection against an insect parasitoid.</title>
        <authorList>
            <person name="Hansen A.K."/>
            <person name="Vorburger C."/>
            <person name="Moran N.A."/>
        </authorList>
    </citation>
    <scope>NUCLEOTIDE SEQUENCE [LARGE SCALE GENOMIC DNA]</scope>
    <source>
        <strain evidence="13">R5.15</strain>
    </source>
</reference>
<evidence type="ECO:0000256" key="4">
    <source>
        <dbReference type="ARBA" id="ARBA00022432"/>
    </source>
</evidence>
<gene>
    <name evidence="12" type="ORF">Rin_00003760</name>
</gene>
<evidence type="ECO:0000256" key="3">
    <source>
        <dbReference type="ARBA" id="ARBA00012093"/>
    </source>
</evidence>
<protein>
    <recommendedName>
        <fullName evidence="3">L-serine ammonia-lyase</fullName>
        <ecNumber evidence="3">4.3.1.17</ecNumber>
    </recommendedName>
</protein>
<proteinExistence type="inferred from homology"/>
<keyword evidence="13" id="KW-1185">Reference proteome</keyword>
<name>G2GX86_9ENTR</name>
<dbReference type="Proteomes" id="UP000004116">
    <property type="component" value="Unassembled WGS sequence"/>
</dbReference>
<dbReference type="InterPro" id="IPR005131">
    <property type="entry name" value="Ser_deHydtase_bsu"/>
</dbReference>
<evidence type="ECO:0000256" key="1">
    <source>
        <dbReference type="ARBA" id="ARBA00001966"/>
    </source>
</evidence>
<evidence type="ECO:0000256" key="8">
    <source>
        <dbReference type="ARBA" id="ARBA00023014"/>
    </source>
</evidence>
<keyword evidence="9" id="KW-0456">Lyase</keyword>
<dbReference type="GO" id="GO:0006094">
    <property type="term" value="P:gluconeogenesis"/>
    <property type="evidence" value="ECO:0007669"/>
    <property type="project" value="UniProtKB-KW"/>
</dbReference>
<keyword evidence="7" id="KW-0408">Iron</keyword>
<dbReference type="AlphaFoldDB" id="G2GX86"/>
<evidence type="ECO:0000256" key="10">
    <source>
        <dbReference type="ARBA" id="ARBA00049406"/>
    </source>
</evidence>
<evidence type="ECO:0000256" key="2">
    <source>
        <dbReference type="ARBA" id="ARBA00008636"/>
    </source>
</evidence>
<dbReference type="InterPro" id="IPR029009">
    <property type="entry name" value="ASB_dom_sf"/>
</dbReference>
<feature type="non-terminal residue" evidence="12">
    <location>
        <position position="263"/>
    </location>
</feature>
<evidence type="ECO:0000256" key="7">
    <source>
        <dbReference type="ARBA" id="ARBA00023004"/>
    </source>
</evidence>
<dbReference type="EMBL" id="AGCA01000072">
    <property type="protein sequence ID" value="EGY29644.1"/>
    <property type="molecule type" value="Genomic_DNA"/>
</dbReference>
<keyword evidence="4" id="KW-0312">Gluconeogenesis</keyword>
<dbReference type="GO" id="GO:0051539">
    <property type="term" value="F:4 iron, 4 sulfur cluster binding"/>
    <property type="evidence" value="ECO:0007669"/>
    <property type="project" value="UniProtKB-KW"/>
</dbReference>
<keyword evidence="8" id="KW-0411">Iron-sulfur</keyword>
<dbReference type="PANTHER" id="PTHR30182:SF1">
    <property type="entry name" value="L-SERINE DEHYDRATASE 1"/>
    <property type="match status" value="1"/>
</dbReference>
<evidence type="ECO:0000313" key="12">
    <source>
        <dbReference type="EMBL" id="EGY29644.1"/>
    </source>
</evidence>
<accession>G2GX86</accession>
<keyword evidence="5" id="KW-0004">4Fe-4S</keyword>
<dbReference type="GO" id="GO:0046872">
    <property type="term" value="F:metal ion binding"/>
    <property type="evidence" value="ECO:0007669"/>
    <property type="project" value="UniProtKB-KW"/>
</dbReference>
<evidence type="ECO:0000256" key="5">
    <source>
        <dbReference type="ARBA" id="ARBA00022485"/>
    </source>
</evidence>
<dbReference type="SUPFAM" id="SSF143548">
    <property type="entry name" value="Serine metabolism enzymes domain"/>
    <property type="match status" value="1"/>
</dbReference>
<dbReference type="PANTHER" id="PTHR30182">
    <property type="entry name" value="L-SERINE DEHYDRATASE"/>
    <property type="match status" value="1"/>
</dbReference>
<keyword evidence="6" id="KW-0479">Metal-binding</keyword>
<dbReference type="Pfam" id="PF03315">
    <property type="entry name" value="SDH_beta"/>
    <property type="match status" value="1"/>
</dbReference>
<dbReference type="GO" id="GO:0003941">
    <property type="term" value="F:L-serine ammonia-lyase activity"/>
    <property type="evidence" value="ECO:0007669"/>
    <property type="project" value="UniProtKB-EC"/>
</dbReference>
<evidence type="ECO:0000313" key="13">
    <source>
        <dbReference type="Proteomes" id="UP000004116"/>
    </source>
</evidence>
<sequence length="263" mass="28607">MISVFDMFKIGIGPSSSHTVGPMKAGQQFVDDLIRKELISTVTRVSVEVYGSLSLTGKGHHTDKAIIMGLAGNMPDTVNIESIPKTLEEVALNQCLTLGGKNNGHEVLHQVHFSSKNGIIFHHDKNLPLHENGMQIHAFDDTKEENEKKVYSKTYYSIGGGFIVDQEHFGKTEANAPTVSYPFCSAKEILANCEENGTSISAMVMKNELEIHANTANTVNAVSPEAKVEDYFAQIWETMCSCIDQGKNTEGIFAGAVTGTPPC</sequence>
<dbReference type="InterPro" id="IPR051318">
    <property type="entry name" value="Fe-S_L-Ser"/>
</dbReference>
<evidence type="ECO:0000259" key="11">
    <source>
        <dbReference type="Pfam" id="PF03315"/>
    </source>
</evidence>
<evidence type="ECO:0000256" key="6">
    <source>
        <dbReference type="ARBA" id="ARBA00022723"/>
    </source>
</evidence>
<feature type="domain" description="Serine dehydratase beta chain" evidence="11">
    <location>
        <begin position="3"/>
        <end position="167"/>
    </location>
</feature>
<comment type="similarity">
    <text evidence="2">Belongs to the iron-sulfur dependent L-serine dehydratase family.</text>
</comment>
<evidence type="ECO:0000256" key="9">
    <source>
        <dbReference type="ARBA" id="ARBA00023239"/>
    </source>
</evidence>
<comment type="caution">
    <text evidence="12">The sequence shown here is derived from an EMBL/GenBank/DDBJ whole genome shotgun (WGS) entry which is preliminary data.</text>
</comment>
<dbReference type="FunFam" id="3.30.1330.90:FF:000001">
    <property type="entry name" value="L-serine ammonia-lyase 1"/>
    <property type="match status" value="1"/>
</dbReference>
<organism evidence="12 13">
    <name type="scientific">Candidatus Regiella insecticola 5.15</name>
    <dbReference type="NCBI Taxonomy" id="1005043"/>
    <lineage>
        <taxon>Bacteria</taxon>
        <taxon>Pseudomonadati</taxon>
        <taxon>Pseudomonadota</taxon>
        <taxon>Gammaproteobacteria</taxon>
        <taxon>Enterobacterales</taxon>
        <taxon>Enterobacteriaceae</taxon>
        <taxon>aphid secondary symbionts</taxon>
        <taxon>Candidatus Regiella</taxon>
    </lineage>
</organism>
<comment type="catalytic activity">
    <reaction evidence="10">
        <text>L-serine = pyruvate + NH4(+)</text>
        <dbReference type="Rhea" id="RHEA:19169"/>
        <dbReference type="ChEBI" id="CHEBI:15361"/>
        <dbReference type="ChEBI" id="CHEBI:28938"/>
        <dbReference type="ChEBI" id="CHEBI:33384"/>
        <dbReference type="EC" id="4.3.1.17"/>
    </reaction>
</comment>
<dbReference type="GO" id="GO:0009063">
    <property type="term" value="P:amino acid catabolic process"/>
    <property type="evidence" value="ECO:0007669"/>
    <property type="project" value="UniProtKB-ARBA"/>
</dbReference>
<dbReference type="EC" id="4.3.1.17" evidence="3"/>